<evidence type="ECO:0000256" key="1">
    <source>
        <dbReference type="ARBA" id="ARBA00004442"/>
    </source>
</evidence>
<name>A0A328BG75_9CAUL</name>
<dbReference type="PANTHER" id="PTHR30026:SF20">
    <property type="entry name" value="OUTER MEMBRANE PROTEIN TOLC"/>
    <property type="match status" value="1"/>
</dbReference>
<evidence type="ECO:0000256" key="6">
    <source>
        <dbReference type="SAM" id="SignalP"/>
    </source>
</evidence>
<dbReference type="GO" id="GO:0015562">
    <property type="term" value="F:efflux transmembrane transporter activity"/>
    <property type="evidence" value="ECO:0007669"/>
    <property type="project" value="InterPro"/>
</dbReference>
<dbReference type="RefSeq" id="WP_111275539.1">
    <property type="nucleotide sequence ID" value="NZ_QFYS01000003.1"/>
</dbReference>
<dbReference type="GO" id="GO:1990281">
    <property type="term" value="C:efflux pump complex"/>
    <property type="evidence" value="ECO:0007669"/>
    <property type="project" value="TreeGrafter"/>
</dbReference>
<accession>A0A328BG75</accession>
<dbReference type="SUPFAM" id="SSF56954">
    <property type="entry name" value="Outer membrane efflux proteins (OEP)"/>
    <property type="match status" value="1"/>
</dbReference>
<feature type="chain" id="PRO_5016241503" evidence="6">
    <location>
        <begin position="22"/>
        <end position="417"/>
    </location>
</feature>
<sequence>MIRRIFICVAVAAATASGGHAAEPGIDRPPFLPPDAAVLEVLDASPPVALAQGRLSQARAEARQLVAGEHETTFTATFDDRRVRGDGDYSEWSGQLSRGLRLPGKGRLDRAAGMAGVRAAEDAVEDARHQASLDFVDRWVRWMEASERHAIDAAEAETYAREVQALKRRVELKDAALLELQEAQGAEARTRAALVQSAGLERRARVELVSVFPGLVPPATATLPPPSAPRRAFDRWAALIVERSHEISMARAEADREETLARRARLDRAPDPTIGVRTFSERGGDETGVGVFVSIPFSGPRRSAVADRQAGIAAQALARHALVSREIRATADTDVVAAEAALAAWHDAETARAASEVAAARITRAYQLGERDLSDRLLAERQAFEARRFELAARAEAHRTLLRMALDAHELWLSEED</sequence>
<dbReference type="PANTHER" id="PTHR30026">
    <property type="entry name" value="OUTER MEMBRANE PROTEIN TOLC"/>
    <property type="match status" value="1"/>
</dbReference>
<protein>
    <submittedName>
        <fullName evidence="7">Transporter</fullName>
    </submittedName>
</protein>
<keyword evidence="4" id="KW-0472">Membrane</keyword>
<organism evidence="7 8">
    <name type="scientific">Phenylobacterium kunshanense</name>
    <dbReference type="NCBI Taxonomy" id="1445034"/>
    <lineage>
        <taxon>Bacteria</taxon>
        <taxon>Pseudomonadati</taxon>
        <taxon>Pseudomonadota</taxon>
        <taxon>Alphaproteobacteria</taxon>
        <taxon>Caulobacterales</taxon>
        <taxon>Caulobacteraceae</taxon>
        <taxon>Phenylobacterium</taxon>
    </lineage>
</organism>
<evidence type="ECO:0000256" key="5">
    <source>
        <dbReference type="ARBA" id="ARBA00023237"/>
    </source>
</evidence>
<evidence type="ECO:0000313" key="7">
    <source>
        <dbReference type="EMBL" id="RAK66230.1"/>
    </source>
</evidence>
<dbReference type="GO" id="GO:0015288">
    <property type="term" value="F:porin activity"/>
    <property type="evidence" value="ECO:0007669"/>
    <property type="project" value="TreeGrafter"/>
</dbReference>
<keyword evidence="8" id="KW-1185">Reference proteome</keyword>
<dbReference type="Proteomes" id="UP000249524">
    <property type="component" value="Unassembled WGS sequence"/>
</dbReference>
<evidence type="ECO:0000256" key="4">
    <source>
        <dbReference type="ARBA" id="ARBA00023136"/>
    </source>
</evidence>
<comment type="subcellular location">
    <subcellularLocation>
        <location evidence="1">Cell outer membrane</location>
    </subcellularLocation>
</comment>
<gene>
    <name evidence="7" type="ORF">DJ019_08185</name>
</gene>
<keyword evidence="5" id="KW-0998">Cell outer membrane</keyword>
<keyword evidence="6" id="KW-0732">Signal</keyword>
<evidence type="ECO:0000313" key="8">
    <source>
        <dbReference type="Proteomes" id="UP000249524"/>
    </source>
</evidence>
<dbReference type="InterPro" id="IPR051906">
    <property type="entry name" value="TolC-like"/>
</dbReference>
<comment type="caution">
    <text evidence="7">The sequence shown here is derived from an EMBL/GenBank/DDBJ whole genome shotgun (WGS) entry which is preliminary data.</text>
</comment>
<proteinExistence type="predicted"/>
<dbReference type="OrthoDB" id="7452700at2"/>
<reference evidence="7 8" key="1">
    <citation type="submission" date="2018-05" db="EMBL/GenBank/DDBJ databases">
        <authorList>
            <person name="Lanie J.A."/>
            <person name="Ng W.-L."/>
            <person name="Kazmierczak K.M."/>
            <person name="Andrzejewski T.M."/>
            <person name="Davidsen T.M."/>
            <person name="Wayne K.J."/>
            <person name="Tettelin H."/>
            <person name="Glass J.I."/>
            <person name="Rusch D."/>
            <person name="Podicherti R."/>
            <person name="Tsui H.-C.T."/>
            <person name="Winkler M.E."/>
        </authorList>
    </citation>
    <scope>NUCLEOTIDE SEQUENCE [LARGE SCALE GENOMIC DNA]</scope>
    <source>
        <strain evidence="7 8">BUT-10</strain>
    </source>
</reference>
<dbReference type="AlphaFoldDB" id="A0A328BG75"/>
<keyword evidence="2" id="KW-1134">Transmembrane beta strand</keyword>
<evidence type="ECO:0000256" key="2">
    <source>
        <dbReference type="ARBA" id="ARBA00022452"/>
    </source>
</evidence>
<dbReference type="EMBL" id="QFYS01000003">
    <property type="protein sequence ID" value="RAK66230.1"/>
    <property type="molecule type" value="Genomic_DNA"/>
</dbReference>
<evidence type="ECO:0000256" key="3">
    <source>
        <dbReference type="ARBA" id="ARBA00022692"/>
    </source>
</evidence>
<dbReference type="GO" id="GO:0009279">
    <property type="term" value="C:cell outer membrane"/>
    <property type="evidence" value="ECO:0007669"/>
    <property type="project" value="UniProtKB-SubCell"/>
</dbReference>
<feature type="signal peptide" evidence="6">
    <location>
        <begin position="1"/>
        <end position="21"/>
    </location>
</feature>
<keyword evidence="3" id="KW-0812">Transmembrane</keyword>
<dbReference type="Gene3D" id="1.20.1600.10">
    <property type="entry name" value="Outer membrane efflux proteins (OEP)"/>
    <property type="match status" value="1"/>
</dbReference>